<gene>
    <name evidence="1" type="ORF">ILUMI_22194</name>
</gene>
<name>A0A8K0FXI0_IGNLU</name>
<comment type="caution">
    <text evidence="1">The sequence shown here is derived from an EMBL/GenBank/DDBJ whole genome shotgun (WGS) entry which is preliminary data.</text>
</comment>
<evidence type="ECO:0000313" key="1">
    <source>
        <dbReference type="EMBL" id="KAF2883980.1"/>
    </source>
</evidence>
<feature type="non-terminal residue" evidence="1">
    <location>
        <position position="69"/>
    </location>
</feature>
<evidence type="ECO:0000313" key="2">
    <source>
        <dbReference type="Proteomes" id="UP000801492"/>
    </source>
</evidence>
<dbReference type="OrthoDB" id="6781202at2759"/>
<proteinExistence type="predicted"/>
<reference evidence="1" key="1">
    <citation type="submission" date="2019-08" db="EMBL/GenBank/DDBJ databases">
        <title>The genome of the North American firefly Photinus pyralis.</title>
        <authorList>
            <consortium name="Photinus pyralis genome working group"/>
            <person name="Fallon T.R."/>
            <person name="Sander Lower S.E."/>
            <person name="Weng J.-K."/>
        </authorList>
    </citation>
    <scope>NUCLEOTIDE SEQUENCE</scope>
    <source>
        <strain evidence="1">TRF0915ILg1</strain>
        <tissue evidence="1">Whole body</tissue>
    </source>
</reference>
<accession>A0A8K0FXI0</accession>
<sequence>MRDNEHINDENIDRDAPLSLDIADTVEIEYSVVKPDEPEVSGALMKEDVESEELPAKRFKTLHDYGAAN</sequence>
<dbReference type="EMBL" id="VTPC01090250">
    <property type="protein sequence ID" value="KAF2883980.1"/>
    <property type="molecule type" value="Genomic_DNA"/>
</dbReference>
<organism evidence="1 2">
    <name type="scientific">Ignelater luminosus</name>
    <name type="common">Cucubano</name>
    <name type="synonym">Pyrophorus luminosus</name>
    <dbReference type="NCBI Taxonomy" id="2038154"/>
    <lineage>
        <taxon>Eukaryota</taxon>
        <taxon>Metazoa</taxon>
        <taxon>Ecdysozoa</taxon>
        <taxon>Arthropoda</taxon>
        <taxon>Hexapoda</taxon>
        <taxon>Insecta</taxon>
        <taxon>Pterygota</taxon>
        <taxon>Neoptera</taxon>
        <taxon>Endopterygota</taxon>
        <taxon>Coleoptera</taxon>
        <taxon>Polyphaga</taxon>
        <taxon>Elateriformia</taxon>
        <taxon>Elateroidea</taxon>
        <taxon>Elateridae</taxon>
        <taxon>Agrypninae</taxon>
        <taxon>Pyrophorini</taxon>
        <taxon>Ignelater</taxon>
    </lineage>
</organism>
<keyword evidence="2" id="KW-1185">Reference proteome</keyword>
<protein>
    <submittedName>
        <fullName evidence="1">Uncharacterized protein</fullName>
    </submittedName>
</protein>
<dbReference type="AlphaFoldDB" id="A0A8K0FXI0"/>
<dbReference type="Proteomes" id="UP000801492">
    <property type="component" value="Unassembled WGS sequence"/>
</dbReference>